<keyword evidence="1" id="KW-0732">Signal</keyword>
<sequence length="141" mass="16169">MWPSHSSLLLYIISILLPYYRLINSCYNRCGDALCTSRVWAPMSKSQRSQKTSRGVGGRSRCRTRRVKCDETRPVSSACHRCDERCEYFDNLSRRGTSSLPRGHYNSPNQGCHSPVENLTLQISPESMERHKLKCGFYTTS</sequence>
<feature type="chain" id="PRO_5040435363" description="Zn(2)-C6 fungal-type domain-containing protein" evidence="1">
    <location>
        <begin position="26"/>
        <end position="141"/>
    </location>
</feature>
<dbReference type="Proteomes" id="UP000824998">
    <property type="component" value="Unassembled WGS sequence"/>
</dbReference>
<dbReference type="AlphaFoldDB" id="A0A9P7YCR8"/>
<name>A0A9P7YCR8_9HELO</name>
<evidence type="ECO:0000313" key="3">
    <source>
        <dbReference type="Proteomes" id="UP000824998"/>
    </source>
</evidence>
<dbReference type="OrthoDB" id="3546279at2759"/>
<evidence type="ECO:0000313" key="2">
    <source>
        <dbReference type="EMBL" id="KAG9231279.1"/>
    </source>
</evidence>
<reference evidence="2" key="1">
    <citation type="journal article" date="2021" name="IMA Fungus">
        <title>Genomic characterization of three marine fungi, including Emericellopsis atlantica sp. nov. with signatures of a generalist lifestyle and marine biomass degradation.</title>
        <authorList>
            <person name="Hagestad O.C."/>
            <person name="Hou L."/>
            <person name="Andersen J.H."/>
            <person name="Hansen E.H."/>
            <person name="Altermark B."/>
            <person name="Li C."/>
            <person name="Kuhnert E."/>
            <person name="Cox R.J."/>
            <person name="Crous P.W."/>
            <person name="Spatafora J.W."/>
            <person name="Lail K."/>
            <person name="Amirebrahimi M."/>
            <person name="Lipzen A."/>
            <person name="Pangilinan J."/>
            <person name="Andreopoulos W."/>
            <person name="Hayes R.D."/>
            <person name="Ng V."/>
            <person name="Grigoriev I.V."/>
            <person name="Jackson S.A."/>
            <person name="Sutton T.D.S."/>
            <person name="Dobson A.D.W."/>
            <person name="Rama T."/>
        </authorList>
    </citation>
    <scope>NUCLEOTIDE SEQUENCE</scope>
    <source>
        <strain evidence="2">TRa018bII</strain>
    </source>
</reference>
<evidence type="ECO:0000256" key="1">
    <source>
        <dbReference type="SAM" id="SignalP"/>
    </source>
</evidence>
<gene>
    <name evidence="2" type="ORF">BJ875DRAFT_469940</name>
</gene>
<dbReference type="Gene3D" id="4.10.240.10">
    <property type="entry name" value="Zn(2)-C6 fungal-type DNA-binding domain"/>
    <property type="match status" value="1"/>
</dbReference>
<dbReference type="GO" id="GO:0008270">
    <property type="term" value="F:zinc ion binding"/>
    <property type="evidence" value="ECO:0007669"/>
    <property type="project" value="InterPro"/>
</dbReference>
<comment type="caution">
    <text evidence="2">The sequence shown here is derived from an EMBL/GenBank/DDBJ whole genome shotgun (WGS) entry which is preliminary data.</text>
</comment>
<dbReference type="InterPro" id="IPR036864">
    <property type="entry name" value="Zn2-C6_fun-type_DNA-bd_sf"/>
</dbReference>
<protein>
    <recommendedName>
        <fullName evidence="4">Zn(2)-C6 fungal-type domain-containing protein</fullName>
    </recommendedName>
</protein>
<organism evidence="2 3">
    <name type="scientific">Amylocarpus encephaloides</name>
    <dbReference type="NCBI Taxonomy" id="45428"/>
    <lineage>
        <taxon>Eukaryota</taxon>
        <taxon>Fungi</taxon>
        <taxon>Dikarya</taxon>
        <taxon>Ascomycota</taxon>
        <taxon>Pezizomycotina</taxon>
        <taxon>Leotiomycetes</taxon>
        <taxon>Helotiales</taxon>
        <taxon>Helotiales incertae sedis</taxon>
        <taxon>Amylocarpus</taxon>
    </lineage>
</organism>
<dbReference type="GO" id="GO:0000981">
    <property type="term" value="F:DNA-binding transcription factor activity, RNA polymerase II-specific"/>
    <property type="evidence" value="ECO:0007669"/>
    <property type="project" value="InterPro"/>
</dbReference>
<dbReference type="EMBL" id="MU251613">
    <property type="protein sequence ID" value="KAG9231279.1"/>
    <property type="molecule type" value="Genomic_DNA"/>
</dbReference>
<proteinExistence type="predicted"/>
<accession>A0A9P7YCR8</accession>
<feature type="signal peptide" evidence="1">
    <location>
        <begin position="1"/>
        <end position="25"/>
    </location>
</feature>
<keyword evidence="3" id="KW-1185">Reference proteome</keyword>
<evidence type="ECO:0008006" key="4">
    <source>
        <dbReference type="Google" id="ProtNLM"/>
    </source>
</evidence>
<dbReference type="SUPFAM" id="SSF57701">
    <property type="entry name" value="Zn2/Cys6 DNA-binding domain"/>
    <property type="match status" value="1"/>
</dbReference>